<gene>
    <name evidence="3" type="ORF">E4L96_13560</name>
</gene>
<organism evidence="3 4">
    <name type="scientific">Zemynaea arenosa</name>
    <dbReference type="NCBI Taxonomy" id="2561931"/>
    <lineage>
        <taxon>Bacteria</taxon>
        <taxon>Pseudomonadati</taxon>
        <taxon>Pseudomonadota</taxon>
        <taxon>Betaproteobacteria</taxon>
        <taxon>Burkholderiales</taxon>
        <taxon>Oxalobacteraceae</taxon>
        <taxon>Telluria group</taxon>
        <taxon>Zemynaea</taxon>
    </lineage>
</organism>
<keyword evidence="4" id="KW-1185">Reference proteome</keyword>
<comment type="caution">
    <text evidence="3">The sequence shown here is derived from an EMBL/GenBank/DDBJ whole genome shotgun (WGS) entry which is preliminary data.</text>
</comment>
<sequence length="148" mass="16109">MTLTRIAAAAALALALASPAMAAPLDASHYQLTPAVLAKMKAMEAEGKKLKLKDDDKDDDSDDGKKDESIEGMIKKLDADPRAKALITKHGMTTKEFAMATMASFHAGFYVMMESAMDKKGAADLYKSYTKEQQANIQLMRATYKPTK</sequence>
<reference evidence="3 4" key="1">
    <citation type="submission" date="2019-03" db="EMBL/GenBank/DDBJ databases">
        <title>Draft Genome Sequence of Massilia arenosa sp. nov., a Novel Massilia Species Isolated from a Sandy-loam Maize Soil.</title>
        <authorList>
            <person name="Raths R."/>
            <person name="Peta V."/>
            <person name="Bucking H."/>
        </authorList>
    </citation>
    <scope>NUCLEOTIDE SEQUENCE [LARGE SCALE GENOMIC DNA]</scope>
    <source>
        <strain evidence="3 4">MC02</strain>
    </source>
</reference>
<feature type="region of interest" description="Disordered" evidence="1">
    <location>
        <begin position="48"/>
        <end position="74"/>
    </location>
</feature>
<evidence type="ECO:0000256" key="2">
    <source>
        <dbReference type="SAM" id="SignalP"/>
    </source>
</evidence>
<keyword evidence="2" id="KW-0732">Signal</keyword>
<feature type="chain" id="PRO_5021225766" description="DUF4142 domain-containing protein" evidence="2">
    <location>
        <begin position="23"/>
        <end position="148"/>
    </location>
</feature>
<name>A0A4Y9S8U9_9BURK</name>
<feature type="compositionally biased region" description="Basic and acidic residues" evidence="1">
    <location>
        <begin position="63"/>
        <end position="74"/>
    </location>
</feature>
<evidence type="ECO:0000313" key="3">
    <source>
        <dbReference type="EMBL" id="TFW18093.1"/>
    </source>
</evidence>
<dbReference type="AlphaFoldDB" id="A0A4Y9S8U9"/>
<dbReference type="EMBL" id="SPVF01000168">
    <property type="protein sequence ID" value="TFW18093.1"/>
    <property type="molecule type" value="Genomic_DNA"/>
</dbReference>
<proteinExistence type="predicted"/>
<evidence type="ECO:0000256" key="1">
    <source>
        <dbReference type="SAM" id="MobiDB-lite"/>
    </source>
</evidence>
<evidence type="ECO:0000313" key="4">
    <source>
        <dbReference type="Proteomes" id="UP000298438"/>
    </source>
</evidence>
<accession>A0A4Y9S8U9</accession>
<dbReference type="OrthoDB" id="8758950at2"/>
<protein>
    <recommendedName>
        <fullName evidence="5">DUF4142 domain-containing protein</fullName>
    </recommendedName>
</protein>
<dbReference type="RefSeq" id="WP_135207762.1">
    <property type="nucleotide sequence ID" value="NZ_SPVF01000168.1"/>
</dbReference>
<dbReference type="Proteomes" id="UP000298438">
    <property type="component" value="Unassembled WGS sequence"/>
</dbReference>
<feature type="signal peptide" evidence="2">
    <location>
        <begin position="1"/>
        <end position="22"/>
    </location>
</feature>
<evidence type="ECO:0008006" key="5">
    <source>
        <dbReference type="Google" id="ProtNLM"/>
    </source>
</evidence>